<dbReference type="PANTHER" id="PTHR34591:SF58">
    <property type="entry name" value="F-BOX DOMAIN-CONTAINING PROTEIN"/>
    <property type="match status" value="1"/>
</dbReference>
<gene>
    <name evidence="2" type="ORF">EJB05_05161</name>
</gene>
<protein>
    <recommendedName>
        <fullName evidence="1">F-box domain-containing protein</fullName>
    </recommendedName>
</protein>
<feature type="non-terminal residue" evidence="2">
    <location>
        <position position="1"/>
    </location>
</feature>
<accession>A0A5J9WBV4</accession>
<sequence length="780" mass="88624">MDLIPRRRPIAEKPNLGMDRLPQDALVAILSRLAPRSLAVSRCVCKEWRATIDACCKLRADLLPLSLGGIFVTLWEEAAPPLFFARPSMARKIDGNLGRYVELDFPGDFGYIENSCNGLLLLYGGFVVNPATRQWARLPPYPPSPDGFEGLRYDVDKCLVFDPTVSPHYEVLLLPYVPFNFEFKGNLLEGTTWPPSPCIIQVFSSRTGRWEQRSFILEGEPAGILADVKLCREPDAQRHAVYWRETVYVYCKGDFLMRLRLTDDNYQVIKLPASTTENEYIQLYLGKSKKGVYLAHPKASTDQLEIWFLNESDHKTEWVLKSSINVKALTKHIYQNHDEQTSKHWILQDRNNDDGNKGLVEEENLDWNSDDDNALNLEDWDPPGFWGYQTCSRASCPALAPRSLATSRAVCRWWRAAVDERGLLRTGHLPLWLGGIFVNLIGPAPSEFFARPSSPTARPEISGNLERYVTPSHTISDYPPSVACSCNGLLLVKKRVVNPATRQWARLPAYPPLPDGSADDCHECLVFDPAASMSPHYYEVLLVPYAYTNKRGGSKGKLVEGWLHREYWPPSPCVVHAYSSRTTRWEQRLFVRDQADQDAGTVVAADSQYRYCRSTTTYCHGALPRLTLSNDTYRVFKLPAMGVDDTSTWHLYHWTSIGDDPTVKLWTVQDRGSGDGDSTERSATVDENCLEWDSDDDNIQDIEDSGENLKFRYYIIPIFGFHPFQEVVLLRLVNNRIIAYHLNSTFKVQNMGVCKVESFGKIISDAFVYAPCWIRELFDA</sequence>
<dbReference type="EMBL" id="RWGY01000004">
    <property type="protein sequence ID" value="TVU45668.1"/>
    <property type="molecule type" value="Genomic_DNA"/>
</dbReference>
<name>A0A5J9WBV4_9POAL</name>
<dbReference type="InterPro" id="IPR036047">
    <property type="entry name" value="F-box-like_dom_sf"/>
</dbReference>
<dbReference type="PANTHER" id="PTHR34591">
    <property type="entry name" value="OS03G0653100 PROTEIN-RELATED"/>
    <property type="match status" value="1"/>
</dbReference>
<dbReference type="Gene3D" id="1.20.1280.50">
    <property type="match status" value="1"/>
</dbReference>
<organism evidence="2 3">
    <name type="scientific">Eragrostis curvula</name>
    <name type="common">weeping love grass</name>
    <dbReference type="NCBI Taxonomy" id="38414"/>
    <lineage>
        <taxon>Eukaryota</taxon>
        <taxon>Viridiplantae</taxon>
        <taxon>Streptophyta</taxon>
        <taxon>Embryophyta</taxon>
        <taxon>Tracheophyta</taxon>
        <taxon>Spermatophyta</taxon>
        <taxon>Magnoliopsida</taxon>
        <taxon>Liliopsida</taxon>
        <taxon>Poales</taxon>
        <taxon>Poaceae</taxon>
        <taxon>PACMAD clade</taxon>
        <taxon>Chloridoideae</taxon>
        <taxon>Eragrostideae</taxon>
        <taxon>Eragrostidinae</taxon>
        <taxon>Eragrostis</taxon>
    </lineage>
</organism>
<dbReference type="InterPro" id="IPR056594">
    <property type="entry name" value="AT5G49610-like_b-prop"/>
</dbReference>
<dbReference type="SMART" id="SM00256">
    <property type="entry name" value="FBOX"/>
    <property type="match status" value="1"/>
</dbReference>
<dbReference type="SUPFAM" id="SSF81383">
    <property type="entry name" value="F-box domain"/>
    <property type="match status" value="1"/>
</dbReference>
<dbReference type="AlphaFoldDB" id="A0A5J9WBV4"/>
<evidence type="ECO:0000313" key="3">
    <source>
        <dbReference type="Proteomes" id="UP000324897"/>
    </source>
</evidence>
<dbReference type="Pfam" id="PF00646">
    <property type="entry name" value="F-box"/>
    <property type="match status" value="1"/>
</dbReference>
<dbReference type="OrthoDB" id="605328at2759"/>
<comment type="caution">
    <text evidence="2">The sequence shown here is derived from an EMBL/GenBank/DDBJ whole genome shotgun (WGS) entry which is preliminary data.</text>
</comment>
<dbReference type="PROSITE" id="PS50181">
    <property type="entry name" value="FBOX"/>
    <property type="match status" value="1"/>
</dbReference>
<evidence type="ECO:0000313" key="2">
    <source>
        <dbReference type="EMBL" id="TVU45668.1"/>
    </source>
</evidence>
<dbReference type="Proteomes" id="UP000324897">
    <property type="component" value="Chromosome 5"/>
</dbReference>
<dbReference type="InterPro" id="IPR001810">
    <property type="entry name" value="F-box_dom"/>
</dbReference>
<dbReference type="Pfam" id="PF23635">
    <property type="entry name" value="Beta-prop_AT5G49610-like"/>
    <property type="match status" value="1"/>
</dbReference>
<proteinExistence type="predicted"/>
<keyword evidence="3" id="KW-1185">Reference proteome</keyword>
<dbReference type="Gramene" id="TVU45668">
    <property type="protein sequence ID" value="TVU45668"/>
    <property type="gene ID" value="EJB05_05161"/>
</dbReference>
<evidence type="ECO:0000259" key="1">
    <source>
        <dbReference type="PROSITE" id="PS50181"/>
    </source>
</evidence>
<reference evidence="2 3" key="1">
    <citation type="journal article" date="2019" name="Sci. Rep.">
        <title>A high-quality genome of Eragrostis curvula grass provides insights into Poaceae evolution and supports new strategies to enhance forage quality.</title>
        <authorList>
            <person name="Carballo J."/>
            <person name="Santos B.A.C.M."/>
            <person name="Zappacosta D."/>
            <person name="Garbus I."/>
            <person name="Selva J.P."/>
            <person name="Gallo C.A."/>
            <person name="Diaz A."/>
            <person name="Albertini E."/>
            <person name="Caccamo M."/>
            <person name="Echenique V."/>
        </authorList>
    </citation>
    <scope>NUCLEOTIDE SEQUENCE [LARGE SCALE GENOMIC DNA]</scope>
    <source>
        <strain evidence="3">cv. Victoria</strain>
        <tissue evidence="2">Leaf</tissue>
    </source>
</reference>
<feature type="domain" description="F-box" evidence="1">
    <location>
        <begin position="15"/>
        <end position="62"/>
    </location>
</feature>